<reference evidence="1 2" key="1">
    <citation type="journal article" date="2015" name="Genome Biol. Evol.">
        <title>Comparative Genomics of a Bacterivorous Green Alga Reveals Evolutionary Causalities and Consequences of Phago-Mixotrophic Mode of Nutrition.</title>
        <authorList>
            <person name="Burns J.A."/>
            <person name="Paasch A."/>
            <person name="Narechania A."/>
            <person name="Kim E."/>
        </authorList>
    </citation>
    <scope>NUCLEOTIDE SEQUENCE [LARGE SCALE GENOMIC DNA]</scope>
    <source>
        <strain evidence="1 2">PLY_AMNH</strain>
    </source>
</reference>
<protein>
    <submittedName>
        <fullName evidence="1">Uncharacterized protein</fullName>
    </submittedName>
</protein>
<dbReference type="AlphaFoldDB" id="A0AAE0F8K6"/>
<dbReference type="Proteomes" id="UP001190700">
    <property type="component" value="Unassembled WGS sequence"/>
</dbReference>
<dbReference type="EMBL" id="LGRX02022861">
    <property type="protein sequence ID" value="KAK3255096.1"/>
    <property type="molecule type" value="Genomic_DNA"/>
</dbReference>
<comment type="caution">
    <text evidence="1">The sequence shown here is derived from an EMBL/GenBank/DDBJ whole genome shotgun (WGS) entry which is preliminary data.</text>
</comment>
<organism evidence="1 2">
    <name type="scientific">Cymbomonas tetramitiformis</name>
    <dbReference type="NCBI Taxonomy" id="36881"/>
    <lineage>
        <taxon>Eukaryota</taxon>
        <taxon>Viridiplantae</taxon>
        <taxon>Chlorophyta</taxon>
        <taxon>Pyramimonadophyceae</taxon>
        <taxon>Pyramimonadales</taxon>
        <taxon>Pyramimonadaceae</taxon>
        <taxon>Cymbomonas</taxon>
    </lineage>
</organism>
<name>A0AAE0F8K6_9CHLO</name>
<keyword evidence="2" id="KW-1185">Reference proteome</keyword>
<gene>
    <name evidence="1" type="ORF">CYMTET_35723</name>
</gene>
<evidence type="ECO:0000313" key="1">
    <source>
        <dbReference type="EMBL" id="KAK3255096.1"/>
    </source>
</evidence>
<accession>A0AAE0F8K6</accession>
<proteinExistence type="predicted"/>
<sequence length="127" mass="14152">MDMADASSVLTCAPTTDDACACLWFARAYWRQRSVGMLVVRPSSLLQLSTLDLFDIDETTCFCASKACFVSIFADRVKNLHESGEEKLGIMYTSVTRAPCGYPCFNMSNLPSTCVAYDVMYGRLYHL</sequence>
<evidence type="ECO:0000313" key="2">
    <source>
        <dbReference type="Proteomes" id="UP001190700"/>
    </source>
</evidence>